<dbReference type="SUPFAM" id="SSF46689">
    <property type="entry name" value="Homeodomain-like"/>
    <property type="match status" value="1"/>
</dbReference>
<keyword evidence="1" id="KW-0547">Nucleotide-binding</keyword>
<dbReference type="AlphaFoldDB" id="A0A177Y9Z5"/>
<dbReference type="SUPFAM" id="SSF52540">
    <property type="entry name" value="P-loop containing nucleoside triphosphate hydrolases"/>
    <property type="match status" value="1"/>
</dbReference>
<dbReference type="EMBL" id="LVHI01000024">
    <property type="protein sequence ID" value="OAK52337.1"/>
    <property type="molecule type" value="Genomic_DNA"/>
</dbReference>
<dbReference type="Gene3D" id="3.30.450.40">
    <property type="match status" value="1"/>
</dbReference>
<reference evidence="6 7" key="1">
    <citation type="submission" date="2016-03" db="EMBL/GenBank/DDBJ databases">
        <title>Genome sequence of Rhodococcus kyotonensis KB10.</title>
        <authorList>
            <person name="Jeong H."/>
            <person name="Hong C.E."/>
            <person name="Jo S.H."/>
            <person name="Park J.M."/>
        </authorList>
    </citation>
    <scope>NUCLEOTIDE SEQUENCE [LARGE SCALE GENOMIC DNA]</scope>
    <source>
        <strain evidence="6 7">KB10</strain>
    </source>
</reference>
<protein>
    <submittedName>
        <fullName evidence="6">Fis family transcriptional regulator</fullName>
    </submittedName>
</protein>
<evidence type="ECO:0000256" key="3">
    <source>
        <dbReference type="ARBA" id="ARBA00023015"/>
    </source>
</evidence>
<evidence type="ECO:0000259" key="5">
    <source>
        <dbReference type="PROSITE" id="PS50045"/>
    </source>
</evidence>
<keyword evidence="3" id="KW-0805">Transcription regulation</keyword>
<evidence type="ECO:0000256" key="2">
    <source>
        <dbReference type="ARBA" id="ARBA00022840"/>
    </source>
</evidence>
<feature type="domain" description="Sigma-54 factor interaction" evidence="5">
    <location>
        <begin position="415"/>
        <end position="473"/>
    </location>
</feature>
<dbReference type="Pfam" id="PF02954">
    <property type="entry name" value="HTH_8"/>
    <property type="match status" value="1"/>
</dbReference>
<keyword evidence="2" id="KW-0067">ATP-binding</keyword>
<gene>
    <name evidence="6" type="ORF">A3K89_24615</name>
</gene>
<dbReference type="InterPro" id="IPR002197">
    <property type="entry name" value="HTH_Fis"/>
</dbReference>
<dbReference type="PANTHER" id="PTHR32071">
    <property type="entry name" value="TRANSCRIPTIONAL REGULATORY PROTEIN"/>
    <property type="match status" value="1"/>
</dbReference>
<dbReference type="InterPro" id="IPR029016">
    <property type="entry name" value="GAF-like_dom_sf"/>
</dbReference>
<proteinExistence type="predicted"/>
<dbReference type="Proteomes" id="UP000077519">
    <property type="component" value="Unassembled WGS sequence"/>
</dbReference>
<dbReference type="PROSITE" id="PS50045">
    <property type="entry name" value="SIGMA54_INTERACT_4"/>
    <property type="match status" value="1"/>
</dbReference>
<dbReference type="Pfam" id="PF25601">
    <property type="entry name" value="AAA_lid_14"/>
    <property type="match status" value="1"/>
</dbReference>
<sequence>MEQHPVRPEIALSWKRSLLSGVDPSATVAVDVQVEIDSRLLRAAAPVLEQVGQQIAGTGFCVLLADRDCRVVASVYADGTIRRAVERLGVFDGALLGEDSAGTNAVGTPLETGRSMVIHGDEHFLESFKGLSCYGHPVIHPVTGRVEGILDMTGVGAHANPLFAPFLARAASDIEARLLEGSKASERRLVDAFQRISHHKHVAVAAISDDFLLTNRTAMDVLDTEDHATLRELALDLGADGSRVVAVDLASGIRAKVKADRVAGADGGALFTVFADKKRSPIRRSEHSSRRQRYEHDVRLARTDAGALSISGEPGSGRTTAAAEVAGDGPVTWHNATSIAFDGVDDWTRRLVDAGREPGVIVVENVELVPETLLPILTDLVSTPRDGHRVVLTGAPMSHLPTATAALVSRCPSRLHLTPLRERRPEMAELARTILDDVAPGVRLAPSALDALASAHWPGNFAELKVVLTSAADARSSDRIDVADLPEDYRSSTRASRLGGREQAERTAIIDALKTCGGNKSHASMQLGISRSTLYARMRALDVTC</sequence>
<keyword evidence="7" id="KW-1185">Reference proteome</keyword>
<dbReference type="InterPro" id="IPR002078">
    <property type="entry name" value="Sigma_54_int"/>
</dbReference>
<evidence type="ECO:0000256" key="1">
    <source>
        <dbReference type="ARBA" id="ARBA00022741"/>
    </source>
</evidence>
<evidence type="ECO:0000313" key="6">
    <source>
        <dbReference type="EMBL" id="OAK52337.1"/>
    </source>
</evidence>
<dbReference type="InterPro" id="IPR009057">
    <property type="entry name" value="Homeodomain-like_sf"/>
</dbReference>
<evidence type="ECO:0000313" key="7">
    <source>
        <dbReference type="Proteomes" id="UP000077519"/>
    </source>
</evidence>
<dbReference type="GO" id="GO:0043565">
    <property type="term" value="F:sequence-specific DNA binding"/>
    <property type="evidence" value="ECO:0007669"/>
    <property type="project" value="InterPro"/>
</dbReference>
<dbReference type="GO" id="GO:0005524">
    <property type="term" value="F:ATP binding"/>
    <property type="evidence" value="ECO:0007669"/>
    <property type="project" value="UniProtKB-KW"/>
</dbReference>
<evidence type="ECO:0000256" key="4">
    <source>
        <dbReference type="ARBA" id="ARBA00023163"/>
    </source>
</evidence>
<dbReference type="Gene3D" id="1.10.10.60">
    <property type="entry name" value="Homeodomain-like"/>
    <property type="match status" value="1"/>
</dbReference>
<comment type="caution">
    <text evidence="6">The sequence shown here is derived from an EMBL/GenBank/DDBJ whole genome shotgun (WGS) entry which is preliminary data.</text>
</comment>
<name>A0A177Y9Z5_9NOCA</name>
<dbReference type="PRINTS" id="PR01590">
    <property type="entry name" value="HTHFIS"/>
</dbReference>
<keyword evidence="4" id="KW-0804">Transcription</keyword>
<dbReference type="Gene3D" id="1.10.8.60">
    <property type="match status" value="1"/>
</dbReference>
<organism evidence="6 7">
    <name type="scientific">Rhodococcoides kyotonense</name>
    <dbReference type="NCBI Taxonomy" id="398843"/>
    <lineage>
        <taxon>Bacteria</taxon>
        <taxon>Bacillati</taxon>
        <taxon>Actinomycetota</taxon>
        <taxon>Actinomycetes</taxon>
        <taxon>Mycobacteriales</taxon>
        <taxon>Nocardiaceae</taxon>
        <taxon>Rhodococcoides</taxon>
    </lineage>
</organism>
<dbReference type="PANTHER" id="PTHR32071:SF122">
    <property type="entry name" value="SIGMA FACTOR"/>
    <property type="match status" value="1"/>
</dbReference>
<dbReference type="InterPro" id="IPR058031">
    <property type="entry name" value="AAA_lid_NorR"/>
</dbReference>
<dbReference type="InterPro" id="IPR027417">
    <property type="entry name" value="P-loop_NTPase"/>
</dbReference>
<dbReference type="GO" id="GO:0006355">
    <property type="term" value="P:regulation of DNA-templated transcription"/>
    <property type="evidence" value="ECO:0007669"/>
    <property type="project" value="InterPro"/>
</dbReference>
<accession>A0A177Y9Z5</accession>